<evidence type="ECO:0000313" key="2">
    <source>
        <dbReference type="Proteomes" id="UP000741360"/>
    </source>
</evidence>
<name>A0A932M1A0_UNCTE</name>
<gene>
    <name evidence="1" type="ORF">HYY65_11250</name>
</gene>
<dbReference type="Proteomes" id="UP000741360">
    <property type="component" value="Unassembled WGS sequence"/>
</dbReference>
<organism evidence="1 2">
    <name type="scientific">Tectimicrobiota bacterium</name>
    <dbReference type="NCBI Taxonomy" id="2528274"/>
    <lineage>
        <taxon>Bacteria</taxon>
        <taxon>Pseudomonadati</taxon>
        <taxon>Nitrospinota/Tectimicrobiota group</taxon>
        <taxon>Candidatus Tectimicrobiota</taxon>
    </lineage>
</organism>
<accession>A0A932M1A0</accession>
<dbReference type="PANTHER" id="PTHR39550">
    <property type="entry name" value="SLL0658 PROTEIN"/>
    <property type="match status" value="1"/>
</dbReference>
<proteinExistence type="predicted"/>
<dbReference type="PANTHER" id="PTHR39550:SF1">
    <property type="entry name" value="SLL0658 PROTEIN"/>
    <property type="match status" value="1"/>
</dbReference>
<reference evidence="1" key="1">
    <citation type="submission" date="2020-07" db="EMBL/GenBank/DDBJ databases">
        <title>Huge and variable diversity of episymbiotic CPR bacteria and DPANN archaea in groundwater ecosystems.</title>
        <authorList>
            <person name="He C.Y."/>
            <person name="Keren R."/>
            <person name="Whittaker M."/>
            <person name="Farag I.F."/>
            <person name="Doudna J."/>
            <person name="Cate J.H.D."/>
            <person name="Banfield J.F."/>
        </authorList>
    </citation>
    <scope>NUCLEOTIDE SEQUENCE</scope>
    <source>
        <strain evidence="1">NC_groundwater_717_Ag_S-0.2um_59_8</strain>
    </source>
</reference>
<evidence type="ECO:0000313" key="1">
    <source>
        <dbReference type="EMBL" id="MBI3015607.1"/>
    </source>
</evidence>
<dbReference type="Pfam" id="PF11848">
    <property type="entry name" value="DUF3368"/>
    <property type="match status" value="1"/>
</dbReference>
<dbReference type="AlphaFoldDB" id="A0A932M1A0"/>
<protein>
    <submittedName>
        <fullName evidence="1">DUF3368 domain-containing protein</fullName>
    </submittedName>
</protein>
<dbReference type="InterPro" id="IPR021799">
    <property type="entry name" value="PIN-like_prokaryotic"/>
</dbReference>
<comment type="caution">
    <text evidence="1">The sequence shown here is derived from an EMBL/GenBank/DDBJ whole genome shotgun (WGS) entry which is preliminary data.</text>
</comment>
<dbReference type="EMBL" id="JACPSX010000216">
    <property type="protein sequence ID" value="MBI3015607.1"/>
    <property type="molecule type" value="Genomic_DNA"/>
</dbReference>
<sequence length="163" mass="17697">MPERLVIADTSPLFYLNQVGRLDLLRNLYGTIVIPPAVRAELEAGRRAKVEVPNFAALPWIEMRSVQSRALIPAIVDLGAGEAEVIGPGLEYPGSLLILDDSLARRVAALNRLSYTGTMGLLIKAKQGGYLKAVRPLMEEMRGCGLWVSEELVAMVLAQAGEL</sequence>